<keyword evidence="1" id="KW-0444">Lipid biosynthesis</keyword>
<dbReference type="InterPro" id="IPR007431">
    <property type="entry name" value="ACP_PD"/>
</dbReference>
<keyword evidence="2 4" id="KW-0378">Hydrolase</keyword>
<reference evidence="4" key="1">
    <citation type="submission" date="2019-08" db="EMBL/GenBank/DDBJ databases">
        <authorList>
            <person name="Kucharzyk K."/>
            <person name="Murdoch R.W."/>
            <person name="Higgins S."/>
            <person name="Loffler F."/>
        </authorList>
    </citation>
    <scope>NUCLEOTIDE SEQUENCE</scope>
</reference>
<gene>
    <name evidence="4" type="primary">acpH_2</name>
    <name evidence="4" type="ORF">SDC9_15459</name>
</gene>
<dbReference type="PANTHER" id="PTHR38764:SF1">
    <property type="entry name" value="ACYL CARRIER PROTEIN PHOSPHODIESTERASE"/>
    <property type="match status" value="1"/>
</dbReference>
<dbReference type="PIRSF" id="PIRSF011489">
    <property type="entry name" value="DUF479"/>
    <property type="match status" value="1"/>
</dbReference>
<dbReference type="GO" id="GO:0006633">
    <property type="term" value="P:fatty acid biosynthetic process"/>
    <property type="evidence" value="ECO:0007669"/>
    <property type="project" value="InterPro"/>
</dbReference>
<dbReference type="Pfam" id="PF04336">
    <property type="entry name" value="ACP_PD"/>
    <property type="match status" value="1"/>
</dbReference>
<dbReference type="GO" id="GO:0008770">
    <property type="term" value="F:[acyl-carrier-protein] phosphodiesterase activity"/>
    <property type="evidence" value="ECO:0007669"/>
    <property type="project" value="UniProtKB-EC"/>
</dbReference>
<evidence type="ECO:0000256" key="2">
    <source>
        <dbReference type="ARBA" id="ARBA00022801"/>
    </source>
</evidence>
<organism evidence="4">
    <name type="scientific">bioreactor metagenome</name>
    <dbReference type="NCBI Taxonomy" id="1076179"/>
    <lineage>
        <taxon>unclassified sequences</taxon>
        <taxon>metagenomes</taxon>
        <taxon>ecological metagenomes</taxon>
    </lineage>
</organism>
<proteinExistence type="predicted"/>
<dbReference type="PANTHER" id="PTHR38764">
    <property type="entry name" value="ACYL CARRIER PROTEIN PHOSPHODIESTERASE"/>
    <property type="match status" value="1"/>
</dbReference>
<comment type="caution">
    <text evidence="4">The sequence shown here is derived from an EMBL/GenBank/DDBJ whole genome shotgun (WGS) entry which is preliminary data.</text>
</comment>
<name>A0A644TVK9_9ZZZZ</name>
<evidence type="ECO:0000256" key="3">
    <source>
        <dbReference type="ARBA" id="ARBA00023098"/>
    </source>
</evidence>
<dbReference type="AlphaFoldDB" id="A0A644TVK9"/>
<dbReference type="EC" id="3.1.4.14" evidence="4"/>
<accession>A0A644TVK9</accession>
<dbReference type="EMBL" id="VSSQ01000048">
    <property type="protein sequence ID" value="MPL69711.1"/>
    <property type="molecule type" value="Genomic_DNA"/>
</dbReference>
<evidence type="ECO:0000256" key="1">
    <source>
        <dbReference type="ARBA" id="ARBA00022516"/>
    </source>
</evidence>
<sequence length="206" mass="23897">MNFLAHLYLSDNDPDIIIGNFIADHVKGRKMDRYRAGIQDGIRLHRAIDTYTDTHLVVKDTLEHLRPGFRKYAGVALDMFFDHFLASGWPAWSAEPLEVFTVRMYRVLMGSFVILPARTRTMLPFMMQHNWLLHYREIEGLNHALNGMARRTVFRSNLENAAGELQDNYGFYRERFNLFFPDLKQYAFNYLQKLKADGAGQVSGTG</sequence>
<evidence type="ECO:0000313" key="4">
    <source>
        <dbReference type="EMBL" id="MPL69711.1"/>
    </source>
</evidence>
<keyword evidence="3" id="KW-0443">Lipid metabolism</keyword>
<protein>
    <submittedName>
        <fullName evidence="4">Acyl carrier protein phosphodiesterase</fullName>
        <ecNumber evidence="4">3.1.4.14</ecNumber>
    </submittedName>
</protein>